<dbReference type="InterPro" id="IPR027417">
    <property type="entry name" value="P-loop_NTPase"/>
</dbReference>
<dbReference type="STRING" id="7398.A0A1B0A0W1"/>
<dbReference type="SMART" id="SM00382">
    <property type="entry name" value="AAA"/>
    <property type="match status" value="1"/>
</dbReference>
<keyword evidence="6" id="KW-1133">Transmembrane helix</keyword>
<feature type="compositionally biased region" description="Acidic residues" evidence="5">
    <location>
        <begin position="485"/>
        <end position="495"/>
    </location>
</feature>
<dbReference type="VEuPathDB" id="VectorBase:GPAI031037"/>
<name>A0A1B0A0W1_GLOPL</name>
<dbReference type="PANTHER" id="PTHR19229">
    <property type="entry name" value="ATP-BINDING CASSETTE TRANSPORTER SUBFAMILY A ABCA"/>
    <property type="match status" value="1"/>
</dbReference>
<dbReference type="InterPro" id="IPR026082">
    <property type="entry name" value="ABCA"/>
</dbReference>
<keyword evidence="3" id="KW-0547">Nucleotide-binding</keyword>
<keyword evidence="6" id="KW-0472">Membrane</keyword>
<dbReference type="PROSITE" id="PS50893">
    <property type="entry name" value="ABC_TRANSPORTER_2"/>
    <property type="match status" value="1"/>
</dbReference>
<dbReference type="GO" id="GO:0016887">
    <property type="term" value="F:ATP hydrolysis activity"/>
    <property type="evidence" value="ECO:0007669"/>
    <property type="project" value="InterPro"/>
</dbReference>
<dbReference type="FunFam" id="3.40.50.300:FF:001253">
    <property type="entry name" value="ATP-binding cassette protein subfamily A, member 10"/>
    <property type="match status" value="1"/>
</dbReference>
<evidence type="ECO:0000256" key="5">
    <source>
        <dbReference type="SAM" id="MobiDB-lite"/>
    </source>
</evidence>
<feature type="domain" description="ABC transporter" evidence="7">
    <location>
        <begin position="818"/>
        <end position="1062"/>
    </location>
</feature>
<feature type="transmembrane region" description="Helical" evidence="6">
    <location>
        <begin position="773"/>
        <end position="794"/>
    </location>
</feature>
<dbReference type="AlphaFoldDB" id="A0A1B0A0W1"/>
<dbReference type="GO" id="GO:0005319">
    <property type="term" value="F:lipid transporter activity"/>
    <property type="evidence" value="ECO:0007669"/>
    <property type="project" value="TreeGrafter"/>
</dbReference>
<evidence type="ECO:0000259" key="7">
    <source>
        <dbReference type="PROSITE" id="PS50893"/>
    </source>
</evidence>
<feature type="transmembrane region" description="Helical" evidence="6">
    <location>
        <begin position="28"/>
        <end position="48"/>
    </location>
</feature>
<evidence type="ECO:0000256" key="6">
    <source>
        <dbReference type="SAM" id="Phobius"/>
    </source>
</evidence>
<dbReference type="GO" id="GO:0016020">
    <property type="term" value="C:membrane"/>
    <property type="evidence" value="ECO:0007669"/>
    <property type="project" value="InterPro"/>
</dbReference>
<organism evidence="8 9">
    <name type="scientific">Glossina pallidipes</name>
    <name type="common">Tsetse fly</name>
    <dbReference type="NCBI Taxonomy" id="7398"/>
    <lineage>
        <taxon>Eukaryota</taxon>
        <taxon>Metazoa</taxon>
        <taxon>Ecdysozoa</taxon>
        <taxon>Arthropoda</taxon>
        <taxon>Hexapoda</taxon>
        <taxon>Insecta</taxon>
        <taxon>Pterygota</taxon>
        <taxon>Neoptera</taxon>
        <taxon>Endopterygota</taxon>
        <taxon>Diptera</taxon>
        <taxon>Brachycera</taxon>
        <taxon>Muscomorpha</taxon>
        <taxon>Hippoboscoidea</taxon>
        <taxon>Glossinidae</taxon>
        <taxon>Glossina</taxon>
    </lineage>
</organism>
<feature type="transmembrane region" description="Helical" evidence="6">
    <location>
        <begin position="659"/>
        <end position="682"/>
    </location>
</feature>
<dbReference type="InterPro" id="IPR003439">
    <property type="entry name" value="ABC_transporter-like_ATP-bd"/>
</dbReference>
<dbReference type="PANTHER" id="PTHR19229:SF36">
    <property type="entry name" value="ATP-BINDING CASSETTE SUB-FAMILY A MEMBER 2"/>
    <property type="match status" value="1"/>
</dbReference>
<feature type="compositionally biased region" description="Polar residues" evidence="5">
    <location>
        <begin position="472"/>
        <end position="484"/>
    </location>
</feature>
<dbReference type="Gene3D" id="3.40.50.300">
    <property type="entry name" value="P-loop containing nucleotide triphosphate hydrolases"/>
    <property type="match status" value="1"/>
</dbReference>
<dbReference type="GO" id="GO:0140359">
    <property type="term" value="F:ABC-type transporter activity"/>
    <property type="evidence" value="ECO:0007669"/>
    <property type="project" value="InterPro"/>
</dbReference>
<proteinExistence type="predicted"/>
<evidence type="ECO:0000256" key="3">
    <source>
        <dbReference type="ARBA" id="ARBA00022741"/>
    </source>
</evidence>
<feature type="transmembrane region" description="Helical" evidence="6">
    <location>
        <begin position="619"/>
        <end position="638"/>
    </location>
</feature>
<sequence length="1063" mass="121476">MRIFKTVFSPSQIQALLRKDILVRWRQLWLICIQILWPCVIFLLLYLMRLKFGSKHFESCQFPTRQLPTAHNTLPAFLTYICSLENRCGDTKDYEEYMKLKKAPLKPIFDIAQILINDDRMFQAITDLPEKANFISVVTTLVTNAHFDEIRNHIEKVIDLVPEVENIINGSFNIKKLFSDRKSFVKLGDLMCGYPFNDIEIIPLVEDIIESQDFSSINDDELKAMPTDYCKRLYLDVTSSNYGKITWEIVKPIIHGKILYGPLSGDTESIIKFANSTFVELGRLKMLSVTFEQILTKLRTDNNFQKGFESLLNLASSPIVRTIIGDDFDIDQLKNAFSSLRTDAFIYDVVTTVKNILECLSVDRFVGVENDMELKRSAFDLNKARMFYAAIYFNKTATENIAYKLHMDVAHSQPTIENKNRFWFPGPAGDMNFDMKYHRGFAQIKHSIDLGIIKHKKKELSEVGLITERPKPSTTTVSSFSIQLDSEEEEGNDDDDDWFTDVTEQDNSSVYTTTSSTLISSLVNGIQINGNNTEIPHQFESRDDQDGQEIEFTTFTSTNKSRRKRQNLLDFFFGSGSAKDESIHFEVDDLKFFTKQFPYPAHTVDDFKTGVYLAQAVQAGFFLGLVAQVAACVRHIIWMRESKNSMIMRSMGLKPWSELISWCIITFAELFLIFLGVTIILYSGSILIFMCSTFFNSATIGAVATAVLFFMTFCPYIIVLMFDAKLNSLQNFIINLSFTTAFAHGFDHIMRLEIQEVGLSFATAFQEGLHGDYGYALFMIILDMFIYIGIAYLYQRFKDDECRFVEVQRDDLDPAVGATLTNVSKIYQDNKIAVSNISLAFPRNQVTCLLGRNGAGKSTIIKMLTGQVVQTTGRVILSQTMSKHDDYDKVGVCSQDNILIPNLTSREHLEMYAKIKLQDRFAGEVEKTLKSLHFGQYENYQACQLSGGFQRRLCVAIAFLGKYIPEDIVLNMYILLRFSDLYLGSPNVVILDEPCNGVDAKARKDIWDLIERLRQGRAVIFATHFLDEAEHLSDNIIIMKNKVFLPGKVLQTYHFHERVVEIL</sequence>
<dbReference type="Proteomes" id="UP000092445">
    <property type="component" value="Unassembled WGS sequence"/>
</dbReference>
<evidence type="ECO:0000256" key="4">
    <source>
        <dbReference type="ARBA" id="ARBA00022840"/>
    </source>
</evidence>
<dbReference type="GO" id="GO:0005524">
    <property type="term" value="F:ATP binding"/>
    <property type="evidence" value="ECO:0007669"/>
    <property type="project" value="UniProtKB-KW"/>
</dbReference>
<accession>A0A1B0A0W1</accession>
<feature type="region of interest" description="Disordered" evidence="5">
    <location>
        <begin position="471"/>
        <end position="495"/>
    </location>
</feature>
<reference evidence="8" key="2">
    <citation type="submission" date="2020-05" db="UniProtKB">
        <authorList>
            <consortium name="EnsemblMetazoa"/>
        </authorList>
    </citation>
    <scope>IDENTIFICATION</scope>
    <source>
        <strain evidence="8">IAEA</strain>
    </source>
</reference>
<dbReference type="SUPFAM" id="SSF52540">
    <property type="entry name" value="P-loop containing nucleoside triphosphate hydrolases"/>
    <property type="match status" value="1"/>
</dbReference>
<evidence type="ECO:0000313" key="9">
    <source>
        <dbReference type="Proteomes" id="UP000092445"/>
    </source>
</evidence>
<evidence type="ECO:0000313" key="8">
    <source>
        <dbReference type="EnsemblMetazoa" id="GPAI031037-PA"/>
    </source>
</evidence>
<dbReference type="Pfam" id="PF00005">
    <property type="entry name" value="ABC_tran"/>
    <property type="match status" value="1"/>
</dbReference>
<dbReference type="InterPro" id="IPR003593">
    <property type="entry name" value="AAA+_ATPase"/>
</dbReference>
<reference evidence="9" key="1">
    <citation type="submission" date="2014-03" db="EMBL/GenBank/DDBJ databases">
        <authorList>
            <person name="Aksoy S."/>
            <person name="Warren W."/>
            <person name="Wilson R.K."/>
        </authorList>
    </citation>
    <scope>NUCLEOTIDE SEQUENCE [LARGE SCALE GENOMIC DNA]</scope>
    <source>
        <strain evidence="9">IAEA</strain>
    </source>
</reference>
<keyword evidence="6" id="KW-0812">Transmembrane</keyword>
<dbReference type="EnsemblMetazoa" id="GPAI031037-RA">
    <property type="protein sequence ID" value="GPAI031037-PA"/>
    <property type="gene ID" value="GPAI031037"/>
</dbReference>
<keyword evidence="2" id="KW-0677">Repeat</keyword>
<evidence type="ECO:0000256" key="2">
    <source>
        <dbReference type="ARBA" id="ARBA00022737"/>
    </source>
</evidence>
<keyword evidence="4" id="KW-0067">ATP-binding</keyword>
<protein>
    <recommendedName>
        <fullName evidence="7">ABC transporter domain-containing protein</fullName>
    </recommendedName>
</protein>
<evidence type="ECO:0000256" key="1">
    <source>
        <dbReference type="ARBA" id="ARBA00022448"/>
    </source>
</evidence>
<keyword evidence="9" id="KW-1185">Reference proteome</keyword>
<keyword evidence="1" id="KW-0813">Transport</keyword>
<feature type="transmembrane region" description="Helical" evidence="6">
    <location>
        <begin position="694"/>
        <end position="720"/>
    </location>
</feature>